<protein>
    <submittedName>
        <fullName evidence="3">Sigma-70 family RNA polymerase sigma factor</fullName>
    </submittedName>
</protein>
<dbReference type="Gene3D" id="1.10.10.10">
    <property type="entry name" value="Winged helix-like DNA-binding domain superfamily/Winged helix DNA-binding domain"/>
    <property type="match status" value="1"/>
</dbReference>
<evidence type="ECO:0000313" key="4">
    <source>
        <dbReference type="Proteomes" id="UP000571017"/>
    </source>
</evidence>
<dbReference type="GO" id="GO:0003700">
    <property type="term" value="F:DNA-binding transcription factor activity"/>
    <property type="evidence" value="ECO:0007669"/>
    <property type="project" value="InterPro"/>
</dbReference>
<keyword evidence="4" id="KW-1185">Reference proteome</keyword>
<dbReference type="InterPro" id="IPR013325">
    <property type="entry name" value="RNA_pol_sigma_r2"/>
</dbReference>
<dbReference type="Proteomes" id="UP000571017">
    <property type="component" value="Unassembled WGS sequence"/>
</dbReference>
<dbReference type="SUPFAM" id="SSF88946">
    <property type="entry name" value="Sigma2 domain of RNA polymerase sigma factors"/>
    <property type="match status" value="1"/>
</dbReference>
<dbReference type="InterPro" id="IPR036388">
    <property type="entry name" value="WH-like_DNA-bd_sf"/>
</dbReference>
<dbReference type="InterPro" id="IPR016032">
    <property type="entry name" value="Sig_transdc_resp-reg_C-effctor"/>
</dbReference>
<dbReference type="RefSeq" id="WP_181472529.1">
    <property type="nucleotide sequence ID" value="NZ_JACEFG010000002.1"/>
</dbReference>
<proteinExistence type="predicted"/>
<dbReference type="EMBL" id="JACEFG010000002">
    <property type="protein sequence ID" value="MBA2175527.1"/>
    <property type="molecule type" value="Genomic_DNA"/>
</dbReference>
<accession>A0A838CTY0</accession>
<gene>
    <name evidence="3" type="ORF">H0266_11545</name>
</gene>
<dbReference type="NCBIfam" id="TIGR02937">
    <property type="entry name" value="sigma70-ECF"/>
    <property type="match status" value="1"/>
</dbReference>
<comment type="caution">
    <text evidence="3">The sequence shown here is derived from an EMBL/GenBank/DDBJ whole genome shotgun (WGS) entry which is preliminary data.</text>
</comment>
<keyword evidence="2" id="KW-0804">Transcription</keyword>
<dbReference type="AlphaFoldDB" id="A0A838CTY0"/>
<evidence type="ECO:0000256" key="2">
    <source>
        <dbReference type="ARBA" id="ARBA00023163"/>
    </source>
</evidence>
<sequence length="157" mass="18555">MNTITFKSLEKLIYYTLRNLHIPPPFDDHFQESYVIFKKCLGQYDGTRAEFSTYFTSQLQYHLRSFLRNEHRHQQVIQQLSQQPQPPNGEMLDDRLLLTDILHFHQLTSLEQQVVELSYAGYSVKHIAHTTEVSVSTILRTRKRIKQKLSENAVYLS</sequence>
<reference evidence="3 4" key="1">
    <citation type="journal article" date="2004" name="Extremophiles">
        <title>Halobacillus locisalis sp. nov., a halophilic bacterium isolated from a marine solar saltern of the Yellow Sea in Korea.</title>
        <authorList>
            <person name="Yoon J.H."/>
            <person name="Kang K.H."/>
            <person name="Oh T.K."/>
            <person name="Park Y.H."/>
        </authorList>
    </citation>
    <scope>NUCLEOTIDE SEQUENCE [LARGE SCALE GENOMIC DNA]</scope>
    <source>
        <strain evidence="3 4">KCTC 3788</strain>
    </source>
</reference>
<name>A0A838CTY0_9BACI</name>
<evidence type="ECO:0000313" key="3">
    <source>
        <dbReference type="EMBL" id="MBA2175527.1"/>
    </source>
</evidence>
<dbReference type="InterPro" id="IPR014284">
    <property type="entry name" value="RNA_pol_sigma-70_dom"/>
</dbReference>
<dbReference type="SUPFAM" id="SSF46894">
    <property type="entry name" value="C-terminal effector domain of the bipartite response regulators"/>
    <property type="match status" value="1"/>
</dbReference>
<evidence type="ECO:0000256" key="1">
    <source>
        <dbReference type="ARBA" id="ARBA00023015"/>
    </source>
</evidence>
<dbReference type="GO" id="GO:0003677">
    <property type="term" value="F:DNA binding"/>
    <property type="evidence" value="ECO:0007669"/>
    <property type="project" value="InterPro"/>
</dbReference>
<organism evidence="3 4">
    <name type="scientific">Halobacillus locisalis</name>
    <dbReference type="NCBI Taxonomy" id="220753"/>
    <lineage>
        <taxon>Bacteria</taxon>
        <taxon>Bacillati</taxon>
        <taxon>Bacillota</taxon>
        <taxon>Bacilli</taxon>
        <taxon>Bacillales</taxon>
        <taxon>Bacillaceae</taxon>
        <taxon>Halobacillus</taxon>
    </lineage>
</organism>
<dbReference type="GO" id="GO:0006352">
    <property type="term" value="P:DNA-templated transcription initiation"/>
    <property type="evidence" value="ECO:0007669"/>
    <property type="project" value="InterPro"/>
</dbReference>
<keyword evidence="1" id="KW-0805">Transcription regulation</keyword>